<name>A0A0F9CM49_9ZZZZ</name>
<accession>A0A0F9CM49</accession>
<reference evidence="1" key="1">
    <citation type="journal article" date="2015" name="Nature">
        <title>Complex archaea that bridge the gap between prokaryotes and eukaryotes.</title>
        <authorList>
            <person name="Spang A."/>
            <person name="Saw J.H."/>
            <person name="Jorgensen S.L."/>
            <person name="Zaremba-Niedzwiedzka K."/>
            <person name="Martijn J."/>
            <person name="Lind A.E."/>
            <person name="van Eijk R."/>
            <person name="Schleper C."/>
            <person name="Guy L."/>
            <person name="Ettema T.J."/>
        </authorList>
    </citation>
    <scope>NUCLEOTIDE SEQUENCE</scope>
</reference>
<evidence type="ECO:0000313" key="1">
    <source>
        <dbReference type="EMBL" id="KKL50403.1"/>
    </source>
</evidence>
<feature type="non-terminal residue" evidence="1">
    <location>
        <position position="1"/>
    </location>
</feature>
<dbReference type="AlphaFoldDB" id="A0A0F9CM49"/>
<protein>
    <submittedName>
        <fullName evidence="1">Uncharacterized protein</fullName>
    </submittedName>
</protein>
<sequence length="127" mass="14830">LKNLQEYSANKNVVIKIMAEKTIVSLDVNFKYLEEIMGFDFDEFKDNIEILSQQPPLEVDSCYKDIKINYKEGYRLIKVKSKSGRLLRLSYTVMDRANVKGSTEYSQFVGQRIYTQKEVEELRSQGV</sequence>
<gene>
    <name evidence="1" type="ORF">LCGC14_2305820</name>
</gene>
<comment type="caution">
    <text evidence="1">The sequence shown here is derived from an EMBL/GenBank/DDBJ whole genome shotgun (WGS) entry which is preliminary data.</text>
</comment>
<organism evidence="1">
    <name type="scientific">marine sediment metagenome</name>
    <dbReference type="NCBI Taxonomy" id="412755"/>
    <lineage>
        <taxon>unclassified sequences</taxon>
        <taxon>metagenomes</taxon>
        <taxon>ecological metagenomes</taxon>
    </lineage>
</organism>
<proteinExistence type="predicted"/>
<dbReference type="EMBL" id="LAZR01032611">
    <property type="protein sequence ID" value="KKL50403.1"/>
    <property type="molecule type" value="Genomic_DNA"/>
</dbReference>